<dbReference type="OrthoDB" id="9768696at2"/>
<dbReference type="GO" id="GO:0016787">
    <property type="term" value="F:hydrolase activity"/>
    <property type="evidence" value="ECO:0007669"/>
    <property type="project" value="UniProtKB-KW"/>
</dbReference>
<evidence type="ECO:0000256" key="2">
    <source>
        <dbReference type="ARBA" id="ARBA00022801"/>
    </source>
</evidence>
<gene>
    <name evidence="5" type="ORF">CKA81_16025</name>
</gene>
<reference evidence="5 6" key="1">
    <citation type="submission" date="2017-08" db="EMBL/GenBank/DDBJ databases">
        <authorList>
            <person name="Park S.-J."/>
            <person name="Kim H."/>
        </authorList>
    </citation>
    <scope>NUCLEOTIDE SEQUENCE [LARGE SCALE GENOMIC DNA]</scope>
    <source>
        <strain evidence="6">ye3</strain>
    </source>
</reference>
<dbReference type="PANTHER" id="PTHR43309:SF5">
    <property type="entry name" value="5-OXOPROLINASE SUBUNIT C"/>
    <property type="match status" value="1"/>
</dbReference>
<proteinExistence type="predicted"/>
<dbReference type="GO" id="GO:0005524">
    <property type="term" value="F:ATP binding"/>
    <property type="evidence" value="ECO:0007669"/>
    <property type="project" value="UniProtKB-KW"/>
</dbReference>
<dbReference type="Pfam" id="PF02626">
    <property type="entry name" value="CT_A_B"/>
    <property type="match status" value="1"/>
</dbReference>
<protein>
    <submittedName>
        <fullName evidence="5">Carboxylase</fullName>
    </submittedName>
</protein>
<evidence type="ECO:0000313" key="6">
    <source>
        <dbReference type="Proteomes" id="UP000283474"/>
    </source>
</evidence>
<dbReference type="Gene3D" id="2.40.100.10">
    <property type="entry name" value="Cyclophilin-like"/>
    <property type="match status" value="1"/>
</dbReference>
<keyword evidence="1" id="KW-0547">Nucleotide-binding</keyword>
<dbReference type="Proteomes" id="UP000283474">
    <property type="component" value="Chromosome"/>
</dbReference>
<sequence>MTVTVIKPGLLSSFQDLGRHGHQYLGVPVGGAMDTRAHRLANLLVGNAQDEATLEITLAGPTLRFDSPACIAISGAQLGAMLNGQAIPNNRPLVLRAGDILSFGGRQSGLRAYIAWHGGVDLPPVLSSRSTYLRGGFGGYQGRALRQGDVFSMPWRPGATDLGALADELWKIKVYLPATLSAMARGAIRAVKGAHAALFTTASVQQFFDADFKISPNSERMGYRLQGPTLSLRSNQQLLSEATSFGSVQVPADGNPIILMADRQTTGGYAKIAHVATVDLPIVAQCMPGDALRFVEITLEEAQQLDDHRIAAFDLLSCNLAPLRALFKD</sequence>
<dbReference type="InterPro" id="IPR003778">
    <property type="entry name" value="CT_A_B"/>
</dbReference>
<dbReference type="PANTHER" id="PTHR43309">
    <property type="entry name" value="5-OXOPROLINASE SUBUNIT C"/>
    <property type="match status" value="1"/>
</dbReference>
<dbReference type="KEGG" id="pus:CKA81_16025"/>
<feature type="domain" description="Carboxyltransferase" evidence="4">
    <location>
        <begin position="24"/>
        <end position="313"/>
    </location>
</feature>
<keyword evidence="3" id="KW-0067">ATP-binding</keyword>
<evidence type="ECO:0000259" key="4">
    <source>
        <dbReference type="SMART" id="SM00797"/>
    </source>
</evidence>
<dbReference type="EMBL" id="CP022987">
    <property type="protein sequence ID" value="QAA95204.1"/>
    <property type="molecule type" value="Genomic_DNA"/>
</dbReference>
<dbReference type="SUPFAM" id="SSF50891">
    <property type="entry name" value="Cyclophilin-like"/>
    <property type="match status" value="1"/>
</dbReference>
<evidence type="ECO:0000256" key="1">
    <source>
        <dbReference type="ARBA" id="ARBA00022741"/>
    </source>
</evidence>
<dbReference type="InterPro" id="IPR052708">
    <property type="entry name" value="PxpC"/>
</dbReference>
<dbReference type="AlphaFoldDB" id="A0A410GFY1"/>
<evidence type="ECO:0000313" key="5">
    <source>
        <dbReference type="EMBL" id="QAA95204.1"/>
    </source>
</evidence>
<organism evidence="5 6">
    <name type="scientific">Pollutimonas thiosulfatoxidans</name>
    <dbReference type="NCBI Taxonomy" id="2028345"/>
    <lineage>
        <taxon>Bacteria</taxon>
        <taxon>Pseudomonadati</taxon>
        <taxon>Pseudomonadota</taxon>
        <taxon>Betaproteobacteria</taxon>
        <taxon>Burkholderiales</taxon>
        <taxon>Alcaligenaceae</taxon>
        <taxon>Pollutimonas</taxon>
    </lineage>
</organism>
<dbReference type="InterPro" id="IPR029000">
    <property type="entry name" value="Cyclophilin-like_dom_sf"/>
</dbReference>
<keyword evidence="2" id="KW-0378">Hydrolase</keyword>
<name>A0A410GFY1_9BURK</name>
<dbReference type="RefSeq" id="WP_128356193.1">
    <property type="nucleotide sequence ID" value="NZ_CP022987.1"/>
</dbReference>
<evidence type="ECO:0000256" key="3">
    <source>
        <dbReference type="ARBA" id="ARBA00022840"/>
    </source>
</evidence>
<dbReference type="NCBIfam" id="TIGR00724">
    <property type="entry name" value="urea_amlyse_rel"/>
    <property type="match status" value="1"/>
</dbReference>
<keyword evidence="6" id="KW-1185">Reference proteome</keyword>
<accession>A0A410GFY1</accession>
<dbReference type="SMART" id="SM00797">
    <property type="entry name" value="AHS2"/>
    <property type="match status" value="1"/>
</dbReference>